<evidence type="ECO:0000259" key="4">
    <source>
        <dbReference type="Pfam" id="PF03081"/>
    </source>
</evidence>
<evidence type="ECO:0000313" key="6">
    <source>
        <dbReference type="Proteomes" id="UP001237642"/>
    </source>
</evidence>
<sequence length="137" mass="16005">MSCLSKDVMQAAQDYFSSIWHGILYCLRDDGIKYKFPFYNKISGDSLKDRFKAFDTKFEEVCRTLSFVLDIQLCNQLHELILSQLLPAYKSFLDKYSRHTLREKYKERYIKYSSEDLEYAFGTPAIHNGVAVDSGIN</sequence>
<proteinExistence type="inferred from homology"/>
<dbReference type="GO" id="GO:0000145">
    <property type="term" value="C:exocyst"/>
    <property type="evidence" value="ECO:0007669"/>
    <property type="project" value="InterPro"/>
</dbReference>
<keyword evidence="6" id="KW-1185">Reference proteome</keyword>
<dbReference type="Proteomes" id="UP001237642">
    <property type="component" value="Unassembled WGS sequence"/>
</dbReference>
<comment type="similarity">
    <text evidence="1 3">Belongs to the EXO70 family.</text>
</comment>
<dbReference type="GO" id="GO:0015031">
    <property type="term" value="P:protein transport"/>
    <property type="evidence" value="ECO:0007669"/>
    <property type="project" value="UniProtKB-KW"/>
</dbReference>
<feature type="domain" description="Exocyst complex subunit Exo70 C-terminal" evidence="4">
    <location>
        <begin position="5"/>
        <end position="118"/>
    </location>
</feature>
<dbReference type="AlphaFoldDB" id="A0AAD8MCK3"/>
<dbReference type="Gene3D" id="1.20.1280.170">
    <property type="entry name" value="Exocyst complex component Exo70"/>
    <property type="match status" value="1"/>
</dbReference>
<keyword evidence="3" id="KW-0653">Protein transport</keyword>
<dbReference type="Pfam" id="PF03081">
    <property type="entry name" value="Exo70_C"/>
    <property type="match status" value="1"/>
</dbReference>
<dbReference type="EMBL" id="JAUIZM010000008">
    <property type="protein sequence ID" value="KAK1367892.1"/>
    <property type="molecule type" value="Genomic_DNA"/>
</dbReference>
<dbReference type="SUPFAM" id="SSF74788">
    <property type="entry name" value="Cullin repeat-like"/>
    <property type="match status" value="1"/>
</dbReference>
<name>A0AAD8MCK3_9APIA</name>
<protein>
    <recommendedName>
        <fullName evidence="3">Exocyst subunit Exo70 family protein</fullName>
    </recommendedName>
</protein>
<reference evidence="5" key="1">
    <citation type="submission" date="2023-02" db="EMBL/GenBank/DDBJ databases">
        <title>Genome of toxic invasive species Heracleum sosnowskyi carries increased number of genes despite the absence of recent whole-genome duplications.</title>
        <authorList>
            <person name="Schelkunov M."/>
            <person name="Shtratnikova V."/>
            <person name="Makarenko M."/>
            <person name="Klepikova A."/>
            <person name="Omelchenko D."/>
            <person name="Novikova G."/>
            <person name="Obukhova E."/>
            <person name="Bogdanov V."/>
            <person name="Penin A."/>
            <person name="Logacheva M."/>
        </authorList>
    </citation>
    <scope>NUCLEOTIDE SEQUENCE</scope>
    <source>
        <strain evidence="5">Hsosn_3</strain>
        <tissue evidence="5">Leaf</tissue>
    </source>
</reference>
<keyword evidence="2 3" id="KW-0813">Transport</keyword>
<comment type="function">
    <text evidence="3">Component of the exocyst complex.</text>
</comment>
<evidence type="ECO:0000313" key="5">
    <source>
        <dbReference type="EMBL" id="KAK1367892.1"/>
    </source>
</evidence>
<dbReference type="GO" id="GO:0005546">
    <property type="term" value="F:phosphatidylinositol-4,5-bisphosphate binding"/>
    <property type="evidence" value="ECO:0007669"/>
    <property type="project" value="InterPro"/>
</dbReference>
<dbReference type="InterPro" id="IPR016159">
    <property type="entry name" value="Cullin_repeat-like_dom_sf"/>
</dbReference>
<gene>
    <name evidence="5" type="ORF">POM88_033984</name>
</gene>
<dbReference type="PANTHER" id="PTHR12542">
    <property type="entry name" value="EXOCYST COMPLEX PROTEIN EXO70"/>
    <property type="match status" value="1"/>
</dbReference>
<evidence type="ECO:0000256" key="2">
    <source>
        <dbReference type="ARBA" id="ARBA00022448"/>
    </source>
</evidence>
<organism evidence="5 6">
    <name type="scientific">Heracleum sosnowskyi</name>
    <dbReference type="NCBI Taxonomy" id="360622"/>
    <lineage>
        <taxon>Eukaryota</taxon>
        <taxon>Viridiplantae</taxon>
        <taxon>Streptophyta</taxon>
        <taxon>Embryophyta</taxon>
        <taxon>Tracheophyta</taxon>
        <taxon>Spermatophyta</taxon>
        <taxon>Magnoliopsida</taxon>
        <taxon>eudicotyledons</taxon>
        <taxon>Gunneridae</taxon>
        <taxon>Pentapetalae</taxon>
        <taxon>asterids</taxon>
        <taxon>campanulids</taxon>
        <taxon>Apiales</taxon>
        <taxon>Apiaceae</taxon>
        <taxon>Apioideae</taxon>
        <taxon>apioid superclade</taxon>
        <taxon>Tordylieae</taxon>
        <taxon>Tordyliinae</taxon>
        <taxon>Heracleum</taxon>
    </lineage>
</organism>
<accession>A0AAD8MCK3</accession>
<comment type="caution">
    <text evidence="5">The sequence shown here is derived from an EMBL/GenBank/DDBJ whole genome shotgun (WGS) entry which is preliminary data.</text>
</comment>
<evidence type="ECO:0000256" key="3">
    <source>
        <dbReference type="RuleBase" id="RU365026"/>
    </source>
</evidence>
<evidence type="ECO:0000256" key="1">
    <source>
        <dbReference type="ARBA" id="ARBA00006756"/>
    </source>
</evidence>
<dbReference type="PANTHER" id="PTHR12542:SF7">
    <property type="entry name" value="EXOCYST SUBUNIT EXO70 FAMILY PROTEIN"/>
    <property type="match status" value="1"/>
</dbReference>
<dbReference type="InterPro" id="IPR046364">
    <property type="entry name" value="Exo70_C"/>
</dbReference>
<dbReference type="GO" id="GO:0006887">
    <property type="term" value="P:exocytosis"/>
    <property type="evidence" value="ECO:0007669"/>
    <property type="project" value="UniProtKB-KW"/>
</dbReference>
<keyword evidence="3" id="KW-0268">Exocytosis</keyword>
<reference evidence="5" key="2">
    <citation type="submission" date="2023-05" db="EMBL/GenBank/DDBJ databases">
        <authorList>
            <person name="Schelkunov M.I."/>
        </authorList>
    </citation>
    <scope>NUCLEOTIDE SEQUENCE</scope>
    <source>
        <strain evidence="5">Hsosn_3</strain>
        <tissue evidence="5">Leaf</tissue>
    </source>
</reference>
<dbReference type="InterPro" id="IPR004140">
    <property type="entry name" value="Exo70"/>
</dbReference>